<feature type="transmembrane region" description="Helical" evidence="2">
    <location>
        <begin position="50"/>
        <end position="68"/>
    </location>
</feature>
<gene>
    <name evidence="3" type="ORF">Nkreftii_004105</name>
</gene>
<proteinExistence type="predicted"/>
<reference evidence="3 4" key="1">
    <citation type="journal article" date="2020" name="ISME J.">
        <title>Enrichment and physiological characterization of a novel comammox Nitrospira indicates ammonium inhibition of complete nitrification.</title>
        <authorList>
            <person name="Sakoula D."/>
            <person name="Koch H."/>
            <person name="Frank J."/>
            <person name="Jetten M.S.M."/>
            <person name="van Kessel M.A.H.J."/>
            <person name="Lucker S."/>
        </authorList>
    </citation>
    <scope>NUCLEOTIDE SEQUENCE [LARGE SCALE GENOMIC DNA]</scope>
    <source>
        <strain evidence="3">Comreactor17</strain>
    </source>
</reference>
<keyword evidence="2" id="KW-0472">Membrane</keyword>
<dbReference type="KEGG" id="nkf:Nkreftii_004105"/>
<name>A0A7S8J1W1_9BACT</name>
<feature type="region of interest" description="Disordered" evidence="1">
    <location>
        <begin position="117"/>
        <end position="141"/>
    </location>
</feature>
<feature type="transmembrane region" description="Helical" evidence="2">
    <location>
        <begin position="24"/>
        <end position="43"/>
    </location>
</feature>
<sequence length="141" mass="15381">MRLLNLVLGTAVVAVGFWLIWGSVSPFIVLGWVTAVGLFLWVVADSISKVWAWSTLILGIESFVWPLVLMVQLKGASDTVPESEMGTFLSAVVLGLFSSVFWVSFAYGLFNRAFKADSAPSKDRPAPLLGSRSTKKQKKLS</sequence>
<dbReference type="Proteomes" id="UP000593737">
    <property type="component" value="Chromosome"/>
</dbReference>
<feature type="transmembrane region" description="Helical" evidence="2">
    <location>
        <begin position="88"/>
        <end position="110"/>
    </location>
</feature>
<dbReference type="EMBL" id="CP047423">
    <property type="protein sequence ID" value="QPD06331.1"/>
    <property type="molecule type" value="Genomic_DNA"/>
</dbReference>
<accession>A0A7S8J1W1</accession>
<evidence type="ECO:0000256" key="1">
    <source>
        <dbReference type="SAM" id="MobiDB-lite"/>
    </source>
</evidence>
<protein>
    <submittedName>
        <fullName evidence="3">Uncharacterized protein</fullName>
    </submittedName>
</protein>
<evidence type="ECO:0000313" key="4">
    <source>
        <dbReference type="Proteomes" id="UP000593737"/>
    </source>
</evidence>
<dbReference type="AlphaFoldDB" id="A0A7S8J1W1"/>
<keyword evidence="2" id="KW-1133">Transmembrane helix</keyword>
<evidence type="ECO:0000313" key="3">
    <source>
        <dbReference type="EMBL" id="QPD06331.1"/>
    </source>
</evidence>
<organism evidence="3 4">
    <name type="scientific">Candidatus Nitrospira kreftii</name>
    <dbReference type="NCBI Taxonomy" id="2652173"/>
    <lineage>
        <taxon>Bacteria</taxon>
        <taxon>Pseudomonadati</taxon>
        <taxon>Nitrospirota</taxon>
        <taxon>Nitrospiria</taxon>
        <taxon>Nitrospirales</taxon>
        <taxon>Nitrospiraceae</taxon>
        <taxon>Nitrospira</taxon>
    </lineage>
</organism>
<evidence type="ECO:0000256" key="2">
    <source>
        <dbReference type="SAM" id="Phobius"/>
    </source>
</evidence>
<keyword evidence="2" id="KW-0812">Transmembrane</keyword>